<dbReference type="GO" id="GO:0090307">
    <property type="term" value="P:mitotic spindle assembly"/>
    <property type="evidence" value="ECO:0007669"/>
    <property type="project" value="TreeGrafter"/>
</dbReference>
<evidence type="ECO:0000313" key="2">
    <source>
        <dbReference type="Proteomes" id="UP000095283"/>
    </source>
</evidence>
<feature type="region of interest" description="Disordered" evidence="1">
    <location>
        <begin position="1"/>
        <end position="44"/>
    </location>
</feature>
<dbReference type="GO" id="GO:0000776">
    <property type="term" value="C:kinetochore"/>
    <property type="evidence" value="ECO:0007669"/>
    <property type="project" value="TreeGrafter"/>
</dbReference>
<dbReference type="PANTHER" id="PTHR21567:SF9">
    <property type="entry name" value="CLIP-ASSOCIATING PROTEIN"/>
    <property type="match status" value="1"/>
</dbReference>
<evidence type="ECO:0000256" key="1">
    <source>
        <dbReference type="SAM" id="MobiDB-lite"/>
    </source>
</evidence>
<name>A0A1I7X6M3_HETBA</name>
<proteinExistence type="predicted"/>
<feature type="compositionally biased region" description="Polar residues" evidence="1">
    <location>
        <begin position="23"/>
        <end position="43"/>
    </location>
</feature>
<accession>A0A1I7X6M3</accession>
<evidence type="ECO:0000313" key="3">
    <source>
        <dbReference type="WBParaSite" id="Hba_13217"/>
    </source>
</evidence>
<dbReference type="Gene3D" id="1.25.10.10">
    <property type="entry name" value="Leucine-rich Repeat Variant"/>
    <property type="match status" value="1"/>
</dbReference>
<dbReference type="WBParaSite" id="Hba_13217">
    <property type="protein sequence ID" value="Hba_13217"/>
    <property type="gene ID" value="Hba_13217"/>
</dbReference>
<protein>
    <submittedName>
        <fullName evidence="3">Clip-associating protein 1</fullName>
    </submittedName>
</protein>
<dbReference type="PANTHER" id="PTHR21567">
    <property type="entry name" value="CLASP"/>
    <property type="match status" value="1"/>
</dbReference>
<dbReference type="GO" id="GO:0005881">
    <property type="term" value="C:cytoplasmic microtubule"/>
    <property type="evidence" value="ECO:0007669"/>
    <property type="project" value="TreeGrafter"/>
</dbReference>
<dbReference type="GO" id="GO:0005815">
    <property type="term" value="C:microtubule organizing center"/>
    <property type="evidence" value="ECO:0007669"/>
    <property type="project" value="TreeGrafter"/>
</dbReference>
<dbReference type="GO" id="GO:0045180">
    <property type="term" value="C:basal cortex"/>
    <property type="evidence" value="ECO:0007669"/>
    <property type="project" value="TreeGrafter"/>
</dbReference>
<dbReference type="GO" id="GO:0040001">
    <property type="term" value="P:establishment of mitotic spindle localization"/>
    <property type="evidence" value="ECO:0007669"/>
    <property type="project" value="TreeGrafter"/>
</dbReference>
<organism evidence="2 3">
    <name type="scientific">Heterorhabditis bacteriophora</name>
    <name type="common">Entomopathogenic nematode worm</name>
    <dbReference type="NCBI Taxonomy" id="37862"/>
    <lineage>
        <taxon>Eukaryota</taxon>
        <taxon>Metazoa</taxon>
        <taxon>Ecdysozoa</taxon>
        <taxon>Nematoda</taxon>
        <taxon>Chromadorea</taxon>
        <taxon>Rhabditida</taxon>
        <taxon>Rhabditina</taxon>
        <taxon>Rhabditomorpha</taxon>
        <taxon>Strongyloidea</taxon>
        <taxon>Heterorhabditidae</taxon>
        <taxon>Heterorhabditis</taxon>
    </lineage>
</organism>
<dbReference type="InterPro" id="IPR011989">
    <property type="entry name" value="ARM-like"/>
</dbReference>
<dbReference type="AlphaFoldDB" id="A0A1I7X6M3"/>
<dbReference type="GO" id="GO:0008017">
    <property type="term" value="F:microtubule binding"/>
    <property type="evidence" value="ECO:0007669"/>
    <property type="project" value="TreeGrafter"/>
</dbReference>
<sequence>MSAQITDYVDSRVTMQPIGTLPPRTNGNSRHSSTPSEADTSGLSDGMRIQLDTTIALAEDPIAQNNYVAGLFKEISQLEPSRRAEQCSALLTLHQMIGEGSFTTWDENFKPLLLHIFEVLKVSDAGLKKQALRLLSKICLAQPARLYDLAEMTVFKVLDSVTDEENLQVIHVADECLKTLAIHLPLHIVIRALNPIIAQLSDPRVGPSLKMLTRLVEAMEPDELLPVLPDITPGVVNVSLI</sequence>
<dbReference type="GO" id="GO:0005876">
    <property type="term" value="C:spindle microtubule"/>
    <property type="evidence" value="ECO:0007669"/>
    <property type="project" value="TreeGrafter"/>
</dbReference>
<dbReference type="InterPro" id="IPR016024">
    <property type="entry name" value="ARM-type_fold"/>
</dbReference>
<dbReference type="SUPFAM" id="SSF48371">
    <property type="entry name" value="ARM repeat"/>
    <property type="match status" value="1"/>
</dbReference>
<reference evidence="3" key="1">
    <citation type="submission" date="2016-11" db="UniProtKB">
        <authorList>
            <consortium name="WormBaseParasite"/>
        </authorList>
    </citation>
    <scope>IDENTIFICATION</scope>
</reference>
<dbReference type="GO" id="GO:0072686">
    <property type="term" value="C:mitotic spindle"/>
    <property type="evidence" value="ECO:0007669"/>
    <property type="project" value="TreeGrafter"/>
</dbReference>
<dbReference type="Proteomes" id="UP000095283">
    <property type="component" value="Unplaced"/>
</dbReference>
<keyword evidence="2" id="KW-1185">Reference proteome</keyword>